<protein>
    <submittedName>
        <fullName evidence="11">Uncharacterized protein</fullName>
    </submittedName>
</protein>
<dbReference type="Pfam" id="PF03980">
    <property type="entry name" value="Nnf1"/>
    <property type="match status" value="1"/>
</dbReference>
<dbReference type="PANTHER" id="PTHR15459:SF3">
    <property type="entry name" value="POLYAMINE-MODULATED FACTOR 1"/>
    <property type="match status" value="1"/>
</dbReference>
<keyword evidence="9" id="KW-0137">Centromere</keyword>
<sequence>MSTEANASSQSQPASKRWSYFHSALQLAIQRAAHKWTYEDFTECFSIWCEEQPENAPRIFTTVSRHMEDSITVRRSIFASPQADRSQESCEQLLKRYSVRENLDSLHAVVTEARARKQASYDKTDVWREDLHPSAAVRARTVPLLDKERDRLRAELQSLDAENMRLQDDMRTNVQAREEVDTEAAHLLDLLVEIESKWGQLPMEEIQSWALQTAESVSNTHPV</sequence>
<evidence type="ECO:0000256" key="8">
    <source>
        <dbReference type="ARBA" id="ARBA00023306"/>
    </source>
</evidence>
<evidence type="ECO:0000256" key="2">
    <source>
        <dbReference type="ARBA" id="ARBA00004629"/>
    </source>
</evidence>
<evidence type="ECO:0000256" key="1">
    <source>
        <dbReference type="ARBA" id="ARBA00004123"/>
    </source>
</evidence>
<comment type="caution">
    <text evidence="11">The sequence shown here is derived from an EMBL/GenBank/DDBJ whole genome shotgun (WGS) entry which is preliminary data.</text>
</comment>
<evidence type="ECO:0000256" key="7">
    <source>
        <dbReference type="ARBA" id="ARBA00023242"/>
    </source>
</evidence>
<evidence type="ECO:0000313" key="11">
    <source>
        <dbReference type="EMBL" id="TFY62280.1"/>
    </source>
</evidence>
<dbReference type="GO" id="GO:0000444">
    <property type="term" value="C:MIS12/MIND type complex"/>
    <property type="evidence" value="ECO:0007669"/>
    <property type="project" value="InterPro"/>
</dbReference>
<evidence type="ECO:0000256" key="6">
    <source>
        <dbReference type="ARBA" id="ARBA00022838"/>
    </source>
</evidence>
<evidence type="ECO:0000256" key="3">
    <source>
        <dbReference type="ARBA" id="ARBA00022454"/>
    </source>
</evidence>
<evidence type="ECO:0000313" key="12">
    <source>
        <dbReference type="Proteomes" id="UP000298390"/>
    </source>
</evidence>
<keyword evidence="4" id="KW-0132">Cell division</keyword>
<comment type="subcellular location">
    <subcellularLocation>
        <location evidence="2">Chromosome</location>
        <location evidence="2">Centromere</location>
        <location evidence="2">Kinetochore</location>
    </subcellularLocation>
    <subcellularLocation>
        <location evidence="1">Nucleus</location>
    </subcellularLocation>
</comment>
<keyword evidence="6" id="KW-0995">Kinetochore</keyword>
<gene>
    <name evidence="11" type="ORF">EVJ58_g3965</name>
</gene>
<evidence type="ECO:0000256" key="4">
    <source>
        <dbReference type="ARBA" id="ARBA00022618"/>
    </source>
</evidence>
<accession>A0A4Y9YJX3</accession>
<reference evidence="11 12" key="1">
    <citation type="submission" date="2019-01" db="EMBL/GenBank/DDBJ databases">
        <title>Genome sequencing of the rare red list fungi Fomitopsis rosea.</title>
        <authorList>
            <person name="Buettner E."/>
            <person name="Kellner H."/>
        </authorList>
    </citation>
    <scope>NUCLEOTIDE SEQUENCE [LARGE SCALE GENOMIC DNA]</scope>
    <source>
        <strain evidence="11 12">DSM 105464</strain>
    </source>
</reference>
<keyword evidence="7" id="KW-0539">Nucleus</keyword>
<dbReference type="InterPro" id="IPR007128">
    <property type="entry name" value="PMF1/Nnf1"/>
</dbReference>
<keyword evidence="10" id="KW-0175">Coiled coil</keyword>
<dbReference type="GO" id="GO:0007059">
    <property type="term" value="P:chromosome segregation"/>
    <property type="evidence" value="ECO:0007669"/>
    <property type="project" value="TreeGrafter"/>
</dbReference>
<dbReference type="PANTHER" id="PTHR15459">
    <property type="entry name" value="POLYAMINE-MODULATED FACTOR 1"/>
    <property type="match status" value="1"/>
</dbReference>
<dbReference type="GO" id="GO:0051301">
    <property type="term" value="P:cell division"/>
    <property type="evidence" value="ECO:0007669"/>
    <property type="project" value="UniProtKB-KW"/>
</dbReference>
<keyword evidence="3" id="KW-0158">Chromosome</keyword>
<keyword evidence="5" id="KW-0498">Mitosis</keyword>
<evidence type="ECO:0000256" key="5">
    <source>
        <dbReference type="ARBA" id="ARBA00022776"/>
    </source>
</evidence>
<dbReference type="AlphaFoldDB" id="A0A4Y9YJX3"/>
<evidence type="ECO:0000256" key="10">
    <source>
        <dbReference type="SAM" id="Coils"/>
    </source>
</evidence>
<proteinExistence type="predicted"/>
<evidence type="ECO:0000256" key="9">
    <source>
        <dbReference type="ARBA" id="ARBA00023328"/>
    </source>
</evidence>
<dbReference type="Proteomes" id="UP000298390">
    <property type="component" value="Unassembled WGS sequence"/>
</dbReference>
<feature type="coiled-coil region" evidence="10">
    <location>
        <begin position="142"/>
        <end position="169"/>
    </location>
</feature>
<keyword evidence="8" id="KW-0131">Cell cycle</keyword>
<organism evidence="11 12">
    <name type="scientific">Rhodofomes roseus</name>
    <dbReference type="NCBI Taxonomy" id="34475"/>
    <lineage>
        <taxon>Eukaryota</taxon>
        <taxon>Fungi</taxon>
        <taxon>Dikarya</taxon>
        <taxon>Basidiomycota</taxon>
        <taxon>Agaricomycotina</taxon>
        <taxon>Agaricomycetes</taxon>
        <taxon>Polyporales</taxon>
        <taxon>Rhodofomes</taxon>
    </lineage>
</organism>
<dbReference type="GO" id="GO:0005634">
    <property type="term" value="C:nucleus"/>
    <property type="evidence" value="ECO:0007669"/>
    <property type="project" value="UniProtKB-SubCell"/>
</dbReference>
<dbReference type="EMBL" id="SEKV01000173">
    <property type="protein sequence ID" value="TFY62280.1"/>
    <property type="molecule type" value="Genomic_DNA"/>
</dbReference>
<name>A0A4Y9YJX3_9APHY</name>